<evidence type="ECO:0000256" key="1">
    <source>
        <dbReference type="SAM" id="MobiDB-lite"/>
    </source>
</evidence>
<feature type="region of interest" description="Disordered" evidence="1">
    <location>
        <begin position="1"/>
        <end position="25"/>
    </location>
</feature>
<comment type="caution">
    <text evidence="2">The sequence shown here is derived from an EMBL/GenBank/DDBJ whole genome shotgun (WGS) entry which is preliminary data.</text>
</comment>
<evidence type="ECO:0000313" key="3">
    <source>
        <dbReference type="Proteomes" id="UP000233551"/>
    </source>
</evidence>
<proteinExistence type="predicted"/>
<gene>
    <name evidence="2" type="ORF">CRG98_030162</name>
</gene>
<dbReference type="Proteomes" id="UP000233551">
    <property type="component" value="Unassembled WGS sequence"/>
</dbReference>
<organism evidence="2 3">
    <name type="scientific">Punica granatum</name>
    <name type="common">Pomegranate</name>
    <dbReference type="NCBI Taxonomy" id="22663"/>
    <lineage>
        <taxon>Eukaryota</taxon>
        <taxon>Viridiplantae</taxon>
        <taxon>Streptophyta</taxon>
        <taxon>Embryophyta</taxon>
        <taxon>Tracheophyta</taxon>
        <taxon>Spermatophyta</taxon>
        <taxon>Magnoliopsida</taxon>
        <taxon>eudicotyledons</taxon>
        <taxon>Gunneridae</taxon>
        <taxon>Pentapetalae</taxon>
        <taxon>rosids</taxon>
        <taxon>malvids</taxon>
        <taxon>Myrtales</taxon>
        <taxon>Lythraceae</taxon>
        <taxon>Punica</taxon>
    </lineage>
</organism>
<name>A0A2I0J0G8_PUNGR</name>
<dbReference type="AlphaFoldDB" id="A0A2I0J0G8"/>
<sequence>MTSLKDSRTWATSGGMPLDSPANSSTFKAARPRLALLWREVKTAGGLPTKVGTTRLLYGVGGRSGRPCSRRASPWKGEYHGWSIHEGGHDSPAPWGCGGRDGLGLQSQRVSLWGGEDPRVVYPRRWA</sequence>
<protein>
    <submittedName>
        <fullName evidence="2">Uncharacterized protein</fullName>
    </submittedName>
</protein>
<accession>A0A2I0J0G8</accession>
<evidence type="ECO:0000313" key="2">
    <source>
        <dbReference type="EMBL" id="PKI49430.1"/>
    </source>
</evidence>
<reference evidence="2 3" key="1">
    <citation type="submission" date="2017-11" db="EMBL/GenBank/DDBJ databases">
        <title>De-novo sequencing of pomegranate (Punica granatum L.) genome.</title>
        <authorList>
            <person name="Akparov Z."/>
            <person name="Amiraslanov A."/>
            <person name="Hajiyeva S."/>
            <person name="Abbasov M."/>
            <person name="Kaur K."/>
            <person name="Hamwieh A."/>
            <person name="Solovyev V."/>
            <person name="Salamov A."/>
            <person name="Braich B."/>
            <person name="Kosarev P."/>
            <person name="Mahmoud A."/>
            <person name="Hajiyev E."/>
            <person name="Babayeva S."/>
            <person name="Izzatullayeva V."/>
            <person name="Mammadov A."/>
            <person name="Mammadov A."/>
            <person name="Sharifova S."/>
            <person name="Ojaghi J."/>
            <person name="Eynullazada K."/>
            <person name="Bayramov B."/>
            <person name="Abdulazimova A."/>
            <person name="Shahmuradov I."/>
        </authorList>
    </citation>
    <scope>NUCLEOTIDE SEQUENCE [LARGE SCALE GENOMIC DNA]</scope>
    <source>
        <strain evidence="3">cv. AG2017</strain>
        <tissue evidence="2">Leaf</tissue>
    </source>
</reference>
<dbReference type="EMBL" id="PGOL01002239">
    <property type="protein sequence ID" value="PKI49430.1"/>
    <property type="molecule type" value="Genomic_DNA"/>
</dbReference>
<keyword evidence="3" id="KW-1185">Reference proteome</keyword>